<accession>A0A0E9PJM6</accession>
<evidence type="ECO:0000256" key="1">
    <source>
        <dbReference type="SAM" id="Phobius"/>
    </source>
</evidence>
<reference evidence="2" key="2">
    <citation type="journal article" date="2015" name="Fish Shellfish Immunol.">
        <title>Early steps in the European eel (Anguilla anguilla)-Vibrio vulnificus interaction in the gills: Role of the RtxA13 toxin.</title>
        <authorList>
            <person name="Callol A."/>
            <person name="Pajuelo D."/>
            <person name="Ebbesson L."/>
            <person name="Teles M."/>
            <person name="MacKenzie S."/>
            <person name="Amaro C."/>
        </authorList>
    </citation>
    <scope>NUCLEOTIDE SEQUENCE</scope>
</reference>
<dbReference type="EMBL" id="GBXM01103761">
    <property type="protein sequence ID" value="JAH04816.1"/>
    <property type="molecule type" value="Transcribed_RNA"/>
</dbReference>
<proteinExistence type="predicted"/>
<reference evidence="2" key="1">
    <citation type="submission" date="2014-11" db="EMBL/GenBank/DDBJ databases">
        <authorList>
            <person name="Amaro Gonzalez C."/>
        </authorList>
    </citation>
    <scope>NUCLEOTIDE SEQUENCE</scope>
</reference>
<keyword evidence="1" id="KW-1133">Transmembrane helix</keyword>
<keyword evidence="1" id="KW-0472">Membrane</keyword>
<protein>
    <submittedName>
        <fullName evidence="2">Uncharacterized protein</fullName>
    </submittedName>
</protein>
<name>A0A0E9PJM6_ANGAN</name>
<evidence type="ECO:0000313" key="2">
    <source>
        <dbReference type="EMBL" id="JAH04816.1"/>
    </source>
</evidence>
<organism evidence="2">
    <name type="scientific">Anguilla anguilla</name>
    <name type="common">European freshwater eel</name>
    <name type="synonym">Muraena anguilla</name>
    <dbReference type="NCBI Taxonomy" id="7936"/>
    <lineage>
        <taxon>Eukaryota</taxon>
        <taxon>Metazoa</taxon>
        <taxon>Chordata</taxon>
        <taxon>Craniata</taxon>
        <taxon>Vertebrata</taxon>
        <taxon>Euteleostomi</taxon>
        <taxon>Actinopterygii</taxon>
        <taxon>Neopterygii</taxon>
        <taxon>Teleostei</taxon>
        <taxon>Anguilliformes</taxon>
        <taxon>Anguillidae</taxon>
        <taxon>Anguilla</taxon>
    </lineage>
</organism>
<keyword evidence="1" id="KW-0812">Transmembrane</keyword>
<feature type="transmembrane region" description="Helical" evidence="1">
    <location>
        <begin position="57"/>
        <end position="79"/>
    </location>
</feature>
<sequence>MLWIARRVVLFSPWFIAHGLPRKLIRQEFLSVCSIHTRARVFMLELTFYKCKGVGSEYIICIAGYLYFMLTLFDLCIFISSSYHSRKKFNMNSFTEIIKEF</sequence>
<dbReference type="AlphaFoldDB" id="A0A0E9PJM6"/>